<dbReference type="EMBL" id="BSFN01000003">
    <property type="protein sequence ID" value="GLK88324.1"/>
    <property type="molecule type" value="Genomic_DNA"/>
</dbReference>
<accession>A0A9W6K6D3</accession>
<dbReference type="Proteomes" id="UP001143328">
    <property type="component" value="Unassembled WGS sequence"/>
</dbReference>
<reference evidence="2" key="2">
    <citation type="submission" date="2023-01" db="EMBL/GenBank/DDBJ databases">
        <authorList>
            <person name="Sun Q."/>
            <person name="Evtushenko L."/>
        </authorList>
    </citation>
    <scope>NUCLEOTIDE SEQUENCE</scope>
    <source>
        <strain evidence="2">VKM B-2935</strain>
    </source>
</reference>
<reference evidence="2" key="1">
    <citation type="journal article" date="2014" name="Int. J. Syst. Evol. Microbiol.">
        <title>Complete genome sequence of Corynebacterium casei LMG S-19264T (=DSM 44701T), isolated from a smear-ripened cheese.</title>
        <authorList>
            <consortium name="US DOE Joint Genome Institute (JGI-PGF)"/>
            <person name="Walter F."/>
            <person name="Albersmeier A."/>
            <person name="Kalinowski J."/>
            <person name="Ruckert C."/>
        </authorList>
    </citation>
    <scope>NUCLEOTIDE SEQUENCE</scope>
    <source>
        <strain evidence="2">VKM B-2935</strain>
    </source>
</reference>
<feature type="compositionally biased region" description="Basic and acidic residues" evidence="1">
    <location>
        <begin position="26"/>
        <end position="43"/>
    </location>
</feature>
<feature type="region of interest" description="Disordered" evidence="1">
    <location>
        <begin position="61"/>
        <end position="94"/>
    </location>
</feature>
<sequence>MALGDARRASGRANEANRRAIGTTNESERRAIGRQNEADRRGTEVVDEINSLVSPLPTKATLRAVPPVGPTAAKRGTGTYKAPASGTGGGIASPVTEKTKVVDGKTVPDRVYYAAGFTSSDGLFILPAIKTQNMADANGADVVFEFADPAGTV</sequence>
<evidence type="ECO:0000313" key="3">
    <source>
        <dbReference type="Proteomes" id="UP001143328"/>
    </source>
</evidence>
<proteinExistence type="predicted"/>
<protein>
    <submittedName>
        <fullName evidence="2">Uncharacterized protein</fullName>
    </submittedName>
</protein>
<dbReference type="AlphaFoldDB" id="A0A9W6K6D3"/>
<feature type="region of interest" description="Disordered" evidence="1">
    <location>
        <begin position="1"/>
        <end position="43"/>
    </location>
</feature>
<comment type="caution">
    <text evidence="2">The sequence shown here is derived from an EMBL/GenBank/DDBJ whole genome shotgun (WGS) entry which is preliminary data.</text>
</comment>
<gene>
    <name evidence="2" type="ORF">GCM10017655_13860</name>
</gene>
<name>A0A9W6K6D3_9PSED</name>
<keyword evidence="3" id="KW-1185">Reference proteome</keyword>
<dbReference type="RefSeq" id="WP_271194552.1">
    <property type="nucleotide sequence ID" value="NZ_BSFN01000003.1"/>
</dbReference>
<organism evidence="2 3">
    <name type="scientific">Pseudomonas turukhanskensis</name>
    <dbReference type="NCBI Taxonomy" id="1806536"/>
    <lineage>
        <taxon>Bacteria</taxon>
        <taxon>Pseudomonadati</taxon>
        <taxon>Pseudomonadota</taxon>
        <taxon>Gammaproteobacteria</taxon>
        <taxon>Pseudomonadales</taxon>
        <taxon>Pseudomonadaceae</taxon>
        <taxon>Pseudomonas</taxon>
    </lineage>
</organism>
<evidence type="ECO:0000256" key="1">
    <source>
        <dbReference type="SAM" id="MobiDB-lite"/>
    </source>
</evidence>
<evidence type="ECO:0000313" key="2">
    <source>
        <dbReference type="EMBL" id="GLK88324.1"/>
    </source>
</evidence>